<dbReference type="OrthoDB" id="73562at2"/>
<evidence type="ECO:0000313" key="2">
    <source>
        <dbReference type="EMBL" id="PNY81488.1"/>
    </source>
</evidence>
<evidence type="ECO:0000313" key="3">
    <source>
        <dbReference type="Proteomes" id="UP000236379"/>
    </source>
</evidence>
<accession>A0A2K3UY76</accession>
<dbReference type="AlphaFoldDB" id="A0A2K3UY76"/>
<sequence>MKDQWNHLFHGEFADRRKLLSGLTLEQVTAKPSVQAHSIYDELWHAALWQDIMVRRDEELYERTWQAGQRYPERPPGDLAEWETLVEAFHSGQARALAWAESPELHREVNPGESMADILRALAVHTAYHLGKIVALRQVLGAWPV</sequence>
<dbReference type="Proteomes" id="UP000236379">
    <property type="component" value="Unassembled WGS sequence"/>
</dbReference>
<dbReference type="InterPro" id="IPR024775">
    <property type="entry name" value="DinB-like"/>
</dbReference>
<proteinExistence type="predicted"/>
<protein>
    <recommendedName>
        <fullName evidence="1">DinB-like domain-containing protein</fullName>
    </recommendedName>
</protein>
<name>A0A2K3UY76_9DEIO</name>
<dbReference type="Gene3D" id="1.20.120.450">
    <property type="entry name" value="dinb family like domain"/>
    <property type="match status" value="1"/>
</dbReference>
<dbReference type="SUPFAM" id="SSF109854">
    <property type="entry name" value="DinB/YfiT-like putative metalloenzymes"/>
    <property type="match status" value="1"/>
</dbReference>
<dbReference type="RefSeq" id="WP_103311931.1">
    <property type="nucleotide sequence ID" value="NZ_PPPD01000001.1"/>
</dbReference>
<keyword evidence="3" id="KW-1185">Reference proteome</keyword>
<dbReference type="InterPro" id="IPR034660">
    <property type="entry name" value="DinB/YfiT-like"/>
</dbReference>
<reference evidence="2 3" key="1">
    <citation type="submission" date="2018-01" db="EMBL/GenBank/DDBJ databases">
        <title>Deinococcus koreensis sp. nov., a radiation-resistant bacterium isolated from river water.</title>
        <authorList>
            <person name="Choi A."/>
        </authorList>
    </citation>
    <scope>NUCLEOTIDE SEQUENCE [LARGE SCALE GENOMIC DNA]</scope>
    <source>
        <strain evidence="2 3">SJW1-2</strain>
    </source>
</reference>
<dbReference type="EMBL" id="PPPD01000001">
    <property type="protein sequence ID" value="PNY81488.1"/>
    <property type="molecule type" value="Genomic_DNA"/>
</dbReference>
<dbReference type="Pfam" id="PF12867">
    <property type="entry name" value="DinB_2"/>
    <property type="match status" value="1"/>
</dbReference>
<feature type="domain" description="DinB-like" evidence="1">
    <location>
        <begin position="17"/>
        <end position="131"/>
    </location>
</feature>
<gene>
    <name evidence="2" type="ORF">CVO96_08925</name>
</gene>
<evidence type="ECO:0000259" key="1">
    <source>
        <dbReference type="Pfam" id="PF12867"/>
    </source>
</evidence>
<organism evidence="2 3">
    <name type="scientific">Deinococcus koreensis</name>
    <dbReference type="NCBI Taxonomy" id="2054903"/>
    <lineage>
        <taxon>Bacteria</taxon>
        <taxon>Thermotogati</taxon>
        <taxon>Deinococcota</taxon>
        <taxon>Deinococci</taxon>
        <taxon>Deinococcales</taxon>
        <taxon>Deinococcaceae</taxon>
        <taxon>Deinococcus</taxon>
    </lineage>
</organism>
<comment type="caution">
    <text evidence="2">The sequence shown here is derived from an EMBL/GenBank/DDBJ whole genome shotgun (WGS) entry which is preliminary data.</text>
</comment>